<feature type="compositionally biased region" description="Low complexity" evidence="2">
    <location>
        <begin position="1"/>
        <end position="25"/>
    </location>
</feature>
<dbReference type="EMBL" id="AP025017">
    <property type="protein sequence ID" value="BDA65093.1"/>
    <property type="molecule type" value="Genomic_DNA"/>
</dbReference>
<gene>
    <name evidence="5" type="ORF">MANAM107_19270</name>
</gene>
<sequence length="289" mass="31484">MIAVRQSRSPQAPPGAAARAGPGPSLRAETRKAGYVRTNEPLTGPIGLVDEAAQAVADEAATAPTATPDGAGQDAEGAGETQYTWTQPTSFYARYGKRAVDLTAATIALPVLGALSLGAGLAITLEDRGPVFFRQERWGRHGKPFKIVKLRSMSVGARDLRNADSSTVASRNDSRVTRVGRFLRRTSIDEVPQLINVLTGDMSLIGPRPNLATKPLERMSPLERRRLSVRPGITGYNQAFYRNSTTLQERYEADCYYVDHLTLALDLKILARTIRTVLTSEKLYTEDGR</sequence>
<evidence type="ECO:0000256" key="1">
    <source>
        <dbReference type="ARBA" id="ARBA00006464"/>
    </source>
</evidence>
<protein>
    <recommendedName>
        <fullName evidence="4">Bacterial sugar transferase domain-containing protein</fullName>
    </recommendedName>
</protein>
<evidence type="ECO:0000256" key="3">
    <source>
        <dbReference type="SAM" id="Phobius"/>
    </source>
</evidence>
<dbReference type="PANTHER" id="PTHR30576">
    <property type="entry name" value="COLANIC BIOSYNTHESIS UDP-GLUCOSE LIPID CARRIER TRANSFERASE"/>
    <property type="match status" value="1"/>
</dbReference>
<feature type="region of interest" description="Disordered" evidence="2">
    <location>
        <begin position="1"/>
        <end position="36"/>
    </location>
</feature>
<name>A0ABM7UPL6_9ACTO</name>
<evidence type="ECO:0000256" key="2">
    <source>
        <dbReference type="SAM" id="MobiDB-lite"/>
    </source>
</evidence>
<comment type="similarity">
    <text evidence="1">Belongs to the bacterial sugar transferase family.</text>
</comment>
<evidence type="ECO:0000313" key="6">
    <source>
        <dbReference type="Proteomes" id="UP000824496"/>
    </source>
</evidence>
<feature type="region of interest" description="Disordered" evidence="2">
    <location>
        <begin position="60"/>
        <end position="82"/>
    </location>
</feature>
<keyword evidence="3" id="KW-0472">Membrane</keyword>
<dbReference type="PANTHER" id="PTHR30576:SF10">
    <property type="entry name" value="SLL5057 PROTEIN"/>
    <property type="match status" value="1"/>
</dbReference>
<proteinExistence type="inferred from homology"/>
<organism evidence="5 6">
    <name type="scientific">Actinomyces capricornis</name>
    <dbReference type="NCBI Taxonomy" id="2755559"/>
    <lineage>
        <taxon>Bacteria</taxon>
        <taxon>Bacillati</taxon>
        <taxon>Actinomycetota</taxon>
        <taxon>Actinomycetes</taxon>
        <taxon>Actinomycetales</taxon>
        <taxon>Actinomycetaceae</taxon>
        <taxon>Actinomyces</taxon>
    </lineage>
</organism>
<keyword evidence="6" id="KW-1185">Reference proteome</keyword>
<dbReference type="Pfam" id="PF02397">
    <property type="entry name" value="Bac_transf"/>
    <property type="match status" value="1"/>
</dbReference>
<dbReference type="InterPro" id="IPR003362">
    <property type="entry name" value="Bact_transf"/>
</dbReference>
<evidence type="ECO:0000259" key="4">
    <source>
        <dbReference type="Pfam" id="PF02397"/>
    </source>
</evidence>
<keyword evidence="3" id="KW-1133">Transmembrane helix</keyword>
<feature type="transmembrane region" description="Helical" evidence="3">
    <location>
        <begin position="102"/>
        <end position="125"/>
    </location>
</feature>
<accession>A0ABM7UPL6</accession>
<evidence type="ECO:0000313" key="5">
    <source>
        <dbReference type="EMBL" id="BDA65093.1"/>
    </source>
</evidence>
<feature type="compositionally biased region" description="Low complexity" evidence="2">
    <location>
        <begin position="60"/>
        <end position="80"/>
    </location>
</feature>
<feature type="domain" description="Bacterial sugar transferase" evidence="4">
    <location>
        <begin position="97"/>
        <end position="278"/>
    </location>
</feature>
<reference evidence="5 6" key="1">
    <citation type="submission" date="2021-08" db="EMBL/GenBank/DDBJ databases">
        <title>Whole genome sequence of novel Actinomyces species strain MAS-1.</title>
        <authorList>
            <person name="Saito M."/>
            <person name="Kuwahara N."/>
            <person name="Takizawa T."/>
            <person name="Gotouda H."/>
            <person name="Ochiai T."/>
        </authorList>
    </citation>
    <scope>NUCLEOTIDE SEQUENCE [LARGE SCALE GENOMIC DNA]</scope>
    <source>
        <strain evidence="5 6">MAS-1</strain>
    </source>
</reference>
<dbReference type="Proteomes" id="UP000824496">
    <property type="component" value="Chromosome"/>
</dbReference>
<keyword evidence="3" id="KW-0812">Transmembrane</keyword>